<sequence>MVQHGLQQVQDIIEKVHDTVDFLNASDARLKRFGELASQYNVQDRKLILECKTRWNSTYDMLDCAIKFRKVFPRYALHDHSYNYCPDDDEWEKIEKLLEILKVFKATTNIISGSEYPTANLFLGEVQRIKVLLDVKSESLDDFVKSMVVNMKERFTKYWGECNLLMAIGLVMDPRLKMRAVDIAFPKMFPSDLVRENIGKVKDIMYQLFEEYLRIYSSTCNVEESGECAFPINAHGGDVTSSEKLASKSGAVSREPELNNFGSLHIVHGSEKLTQNLPRVHTRSTSPLDQSTHVSIAFGTPVHHSHVASQEGSAHNDFQNGAVIGVGDLSSCSRAPVLQSRESSLSPMLLNSSDTVLRQVTDGDESEVRADGVVDQQIDVPVVAETIGSWSRSSHNKHPMMTRITNKWALRQINVNNAF</sequence>
<dbReference type="InterPro" id="IPR025525">
    <property type="entry name" value="hAT-like_transposase_RNase-H"/>
</dbReference>
<evidence type="ECO:0000313" key="3">
    <source>
        <dbReference type="Proteomes" id="UP001472677"/>
    </source>
</evidence>
<feature type="domain" description="hAT-like transposase RNase-H fold" evidence="1">
    <location>
        <begin position="112"/>
        <end position="212"/>
    </location>
</feature>
<evidence type="ECO:0000259" key="1">
    <source>
        <dbReference type="Pfam" id="PF14372"/>
    </source>
</evidence>
<dbReference type="EMBL" id="JBBPBM010000051">
    <property type="protein sequence ID" value="KAK8519396.1"/>
    <property type="molecule type" value="Genomic_DNA"/>
</dbReference>
<dbReference type="Proteomes" id="UP001472677">
    <property type="component" value="Unassembled WGS sequence"/>
</dbReference>
<accession>A0ABR2CIE6</accession>
<organism evidence="2 3">
    <name type="scientific">Hibiscus sabdariffa</name>
    <name type="common">roselle</name>
    <dbReference type="NCBI Taxonomy" id="183260"/>
    <lineage>
        <taxon>Eukaryota</taxon>
        <taxon>Viridiplantae</taxon>
        <taxon>Streptophyta</taxon>
        <taxon>Embryophyta</taxon>
        <taxon>Tracheophyta</taxon>
        <taxon>Spermatophyta</taxon>
        <taxon>Magnoliopsida</taxon>
        <taxon>eudicotyledons</taxon>
        <taxon>Gunneridae</taxon>
        <taxon>Pentapetalae</taxon>
        <taxon>rosids</taxon>
        <taxon>malvids</taxon>
        <taxon>Malvales</taxon>
        <taxon>Malvaceae</taxon>
        <taxon>Malvoideae</taxon>
        <taxon>Hibiscus</taxon>
    </lineage>
</organism>
<dbReference type="PANTHER" id="PTHR23272">
    <property type="entry name" value="BED FINGER-RELATED"/>
    <property type="match status" value="1"/>
</dbReference>
<comment type="caution">
    <text evidence="2">The sequence shown here is derived from an EMBL/GenBank/DDBJ whole genome shotgun (WGS) entry which is preliminary data.</text>
</comment>
<dbReference type="InterPro" id="IPR012337">
    <property type="entry name" value="RNaseH-like_sf"/>
</dbReference>
<proteinExistence type="predicted"/>
<dbReference type="SUPFAM" id="SSF53098">
    <property type="entry name" value="Ribonuclease H-like"/>
    <property type="match status" value="1"/>
</dbReference>
<evidence type="ECO:0000313" key="2">
    <source>
        <dbReference type="EMBL" id="KAK8519396.1"/>
    </source>
</evidence>
<name>A0ABR2CIE6_9ROSI</name>
<protein>
    <recommendedName>
        <fullName evidence="1">hAT-like transposase RNase-H fold domain-containing protein</fullName>
    </recommendedName>
</protein>
<keyword evidence="3" id="KW-1185">Reference proteome</keyword>
<dbReference type="PANTHER" id="PTHR23272:SF185">
    <property type="entry name" value="ZINC FINGER BED DOMAIN-CONTAINING PROTEIN RICESLEEPER 2-LIKE"/>
    <property type="match status" value="1"/>
</dbReference>
<dbReference type="Pfam" id="PF14372">
    <property type="entry name" value="hAT-like_RNase-H"/>
    <property type="match status" value="1"/>
</dbReference>
<gene>
    <name evidence="2" type="ORF">V6N12_025435</name>
</gene>
<reference evidence="2 3" key="1">
    <citation type="journal article" date="2024" name="G3 (Bethesda)">
        <title>Genome assembly of Hibiscus sabdariffa L. provides insights into metabolisms of medicinal natural products.</title>
        <authorList>
            <person name="Kim T."/>
        </authorList>
    </citation>
    <scope>NUCLEOTIDE SEQUENCE [LARGE SCALE GENOMIC DNA]</scope>
    <source>
        <strain evidence="2">TK-2024</strain>
        <tissue evidence="2">Old leaves</tissue>
    </source>
</reference>